<evidence type="ECO:0000259" key="2">
    <source>
        <dbReference type="Pfam" id="PF00013"/>
    </source>
</evidence>
<organism evidence="4 5">
    <name type="scientific">Heterodera trifolii</name>
    <dbReference type="NCBI Taxonomy" id="157864"/>
    <lineage>
        <taxon>Eukaryota</taxon>
        <taxon>Metazoa</taxon>
        <taxon>Ecdysozoa</taxon>
        <taxon>Nematoda</taxon>
        <taxon>Chromadorea</taxon>
        <taxon>Rhabditida</taxon>
        <taxon>Tylenchina</taxon>
        <taxon>Tylenchomorpha</taxon>
        <taxon>Tylenchoidea</taxon>
        <taxon>Heteroderidae</taxon>
        <taxon>Heteroderinae</taxon>
        <taxon>Heterodera</taxon>
    </lineage>
</organism>
<evidence type="ECO:0000313" key="4">
    <source>
        <dbReference type="EMBL" id="KAL3118032.1"/>
    </source>
</evidence>
<dbReference type="Pfam" id="PF22801">
    <property type="entry name" value="KH_GLD-3_1st"/>
    <property type="match status" value="1"/>
</dbReference>
<keyword evidence="1" id="KW-1133">Transmembrane helix</keyword>
<keyword evidence="1" id="KW-0472">Membrane</keyword>
<reference evidence="4 5" key="1">
    <citation type="submission" date="2024-10" db="EMBL/GenBank/DDBJ databases">
        <authorList>
            <person name="Kim D."/>
        </authorList>
    </citation>
    <scope>NUCLEOTIDE SEQUENCE [LARGE SCALE GENOMIC DNA]</scope>
    <source>
        <strain evidence="4">BH-2024</strain>
    </source>
</reference>
<keyword evidence="5" id="KW-1185">Reference proteome</keyword>
<dbReference type="AlphaFoldDB" id="A0ABD2LT29"/>
<dbReference type="Gene3D" id="3.30.310.210">
    <property type="match status" value="1"/>
</dbReference>
<evidence type="ECO:0000313" key="5">
    <source>
        <dbReference type="Proteomes" id="UP001620626"/>
    </source>
</evidence>
<dbReference type="InterPro" id="IPR041194">
    <property type="entry name" value="GLD-3-like_KH5"/>
</dbReference>
<accession>A0ABD2LT29</accession>
<dbReference type="Pfam" id="PF17905">
    <property type="entry name" value="KH_GLD-3_4th"/>
    <property type="match status" value="1"/>
</dbReference>
<dbReference type="SUPFAM" id="SSF54791">
    <property type="entry name" value="Eukaryotic type KH-domain (KH-domain type I)"/>
    <property type="match status" value="1"/>
</dbReference>
<dbReference type="InterPro" id="IPR004088">
    <property type="entry name" value="KH_dom_type_1"/>
</dbReference>
<gene>
    <name evidence="4" type="ORF">niasHT_005275</name>
</gene>
<evidence type="ECO:0008006" key="6">
    <source>
        <dbReference type="Google" id="ProtNLM"/>
    </source>
</evidence>
<sequence>MFHACQESSMLFNEFVRRNINSFEQRRRAEFIRGDNSLKQLPAALNNFPRQPLPTKLQLKMEIQGSDFASLHDGREAWAANDSLAAIMEDTKCMILFADQNDPNAESMGFFNQVTIIGDMPNIDCAMDRIREFAPITVAISLRNVKDQFRREDLAQLIRQWCLTDELRQFSRVQFSILFPPNPFVIAPREEANCLSLVVRGSRKDHKLMINACETLMKLLFPENCREQFFAALEIPVSQRRMVVGSPEGVLISAISSETKATIHFPSSSSDCSSLAYSTYLLSGSADSVIRAVRMIQDISPVRIEFDIEHSDIVFPMCTNEEQHRELDMFDNERGVIVQVRKSAYEGSFRMRHEQMRHSLTLMTSEENIKNLYAVRNQLLKESHWAREAPTQRLFATPRFLEFLKVLVMESAVRAYIGDGKVISVCRCRAHSQGLQHHQKMAGTYGRWPILRSNQNIWALYHCPFVSFDWTFILLLIQSFSFLVLQNQRFHAEASIFDIIRHSIQESAVSSSALMFLLLIALLSLLLSLSFAISFALFLRFLWHKTQKNEPTEGQSAADCSAGEQTQATTNDGSLAESSLVTEEQAISSTIGENAQRTQNGVNGFLSSNISNFNARIEFAPEGRCIIVKL</sequence>
<proteinExistence type="predicted"/>
<dbReference type="EMBL" id="JBICBT010000300">
    <property type="protein sequence ID" value="KAL3118032.1"/>
    <property type="molecule type" value="Genomic_DNA"/>
</dbReference>
<evidence type="ECO:0000259" key="3">
    <source>
        <dbReference type="Pfam" id="PF17905"/>
    </source>
</evidence>
<name>A0ABD2LT29_9BILA</name>
<feature type="domain" description="Defective in germ line development protein 3-like KH5" evidence="3">
    <location>
        <begin position="301"/>
        <end position="381"/>
    </location>
</feature>
<feature type="transmembrane region" description="Helical" evidence="1">
    <location>
        <begin position="513"/>
        <end position="539"/>
    </location>
</feature>
<comment type="caution">
    <text evidence="4">The sequence shown here is derived from an EMBL/GenBank/DDBJ whole genome shotgun (WGS) entry which is preliminary data.</text>
</comment>
<dbReference type="Proteomes" id="UP001620626">
    <property type="component" value="Unassembled WGS sequence"/>
</dbReference>
<feature type="domain" description="K Homology" evidence="2">
    <location>
        <begin position="233"/>
        <end position="298"/>
    </location>
</feature>
<dbReference type="InterPro" id="IPR036612">
    <property type="entry name" value="KH_dom_type_1_sf"/>
</dbReference>
<dbReference type="Pfam" id="PF00013">
    <property type="entry name" value="KH_1"/>
    <property type="match status" value="1"/>
</dbReference>
<dbReference type="CDD" id="cd00105">
    <property type="entry name" value="KH-I"/>
    <property type="match status" value="1"/>
</dbReference>
<keyword evidence="1" id="KW-0812">Transmembrane</keyword>
<dbReference type="Gene3D" id="3.30.310.270">
    <property type="match status" value="1"/>
</dbReference>
<evidence type="ECO:0000256" key="1">
    <source>
        <dbReference type="SAM" id="Phobius"/>
    </source>
</evidence>
<protein>
    <recommendedName>
        <fullName evidence="6">KH_10 domain-containing protein</fullName>
    </recommendedName>
</protein>